<dbReference type="AlphaFoldDB" id="A0AAV9XIZ3"/>
<protein>
    <submittedName>
        <fullName evidence="1">Uncharacterized protein</fullName>
    </submittedName>
</protein>
<comment type="caution">
    <text evidence="1">The sequence shown here is derived from an EMBL/GenBank/DDBJ whole genome shotgun (WGS) entry which is preliminary data.</text>
</comment>
<gene>
    <name evidence="1" type="ORF">TWF694_007829</name>
</gene>
<dbReference type="EMBL" id="JAVHJO010000003">
    <property type="protein sequence ID" value="KAK6542057.1"/>
    <property type="molecule type" value="Genomic_DNA"/>
</dbReference>
<keyword evidence="2" id="KW-1185">Reference proteome</keyword>
<proteinExistence type="predicted"/>
<reference evidence="1 2" key="1">
    <citation type="submission" date="2019-10" db="EMBL/GenBank/DDBJ databases">
        <authorList>
            <person name="Palmer J.M."/>
        </authorList>
    </citation>
    <scope>NUCLEOTIDE SEQUENCE [LARGE SCALE GENOMIC DNA]</scope>
    <source>
        <strain evidence="1 2">TWF694</strain>
    </source>
</reference>
<name>A0AAV9XIZ3_9PEZI</name>
<accession>A0AAV9XIZ3</accession>
<evidence type="ECO:0000313" key="1">
    <source>
        <dbReference type="EMBL" id="KAK6542057.1"/>
    </source>
</evidence>
<sequence>MEAAYNAAKDPKKCGLLQSLNATVKVKKKRLNQGTSRRIALVRAARGGTFEESHCPGHTWVSPLTPRAE</sequence>
<organism evidence="1 2">
    <name type="scientific">Orbilia ellipsospora</name>
    <dbReference type="NCBI Taxonomy" id="2528407"/>
    <lineage>
        <taxon>Eukaryota</taxon>
        <taxon>Fungi</taxon>
        <taxon>Dikarya</taxon>
        <taxon>Ascomycota</taxon>
        <taxon>Pezizomycotina</taxon>
        <taxon>Orbiliomycetes</taxon>
        <taxon>Orbiliales</taxon>
        <taxon>Orbiliaceae</taxon>
        <taxon>Orbilia</taxon>
    </lineage>
</organism>
<dbReference type="Proteomes" id="UP001365542">
    <property type="component" value="Unassembled WGS sequence"/>
</dbReference>
<evidence type="ECO:0000313" key="2">
    <source>
        <dbReference type="Proteomes" id="UP001365542"/>
    </source>
</evidence>